<dbReference type="GO" id="GO:0008270">
    <property type="term" value="F:zinc ion binding"/>
    <property type="evidence" value="ECO:0007669"/>
    <property type="project" value="UniProtKB-KW"/>
</dbReference>
<dbReference type="InterPro" id="IPR013083">
    <property type="entry name" value="Znf_RING/FYVE/PHD"/>
</dbReference>
<keyword evidence="5" id="KW-0479">Metal-binding</keyword>
<keyword evidence="5" id="KW-0862">Zinc</keyword>
<keyword evidence="6" id="KW-0175">Coiled coil</keyword>
<gene>
    <name evidence="9" type="ORF">BOTBODRAFT_36775</name>
</gene>
<dbReference type="STRING" id="930990.A0A067M2J8"/>
<dbReference type="InParanoid" id="A0A067M2J8"/>
<keyword evidence="5" id="KW-0863">Zinc-finger</keyword>
<sequence length="330" mass="36299">MAKHSRNNTASSVFTYAERRIHDYGTKKQRLGRESMRRFDACSLCLQRARDPVACQHGHLYCKECVYTDLLAQKKEIKRYQAKLDQMAKEEESEKQRAREAARARVLKDFETSQSALATRRDASMEVSSTNDVTRGVKRKFDFDQEKVDALALAAEDAALKQIEIEQAEARRAKLPDFWLPSLTPQAAPAPLKDIKLHTLCHASSPSHSMNLKSLIPVKFSRLPAPAAGSTASTPSSSSATPKDSSEDATCICPSCKKELSNSTIIFLIKPCSHVVCKTCNDSLIKPSKQCAVCDTVAKDDDVVEIKREGTGFSAGGRAESVKVGVAFQG</sequence>
<evidence type="ECO:0000256" key="4">
    <source>
        <dbReference type="PIRNR" id="PIRNR023577"/>
    </source>
</evidence>
<dbReference type="AlphaFoldDB" id="A0A067M2J8"/>
<dbReference type="EMBL" id="KL198074">
    <property type="protein sequence ID" value="KDQ09784.1"/>
    <property type="molecule type" value="Genomic_DNA"/>
</dbReference>
<dbReference type="GO" id="GO:0005634">
    <property type="term" value="C:nucleus"/>
    <property type="evidence" value="ECO:0007669"/>
    <property type="project" value="UniProtKB-SubCell"/>
</dbReference>
<protein>
    <recommendedName>
        <fullName evidence="8">RING-type domain-containing protein</fullName>
    </recommendedName>
</protein>
<feature type="region of interest" description="Disordered" evidence="7">
    <location>
        <begin position="227"/>
        <end position="248"/>
    </location>
</feature>
<evidence type="ECO:0000256" key="1">
    <source>
        <dbReference type="ARBA" id="ARBA00004123"/>
    </source>
</evidence>
<keyword evidence="3 4" id="KW-0539">Nucleus</keyword>
<dbReference type="PANTHER" id="PTHR13063:SF10">
    <property type="entry name" value="NITRIC OXIDE SYNTHASE-INTERACTING PROTEIN"/>
    <property type="match status" value="1"/>
</dbReference>
<dbReference type="Proteomes" id="UP000027195">
    <property type="component" value="Unassembled WGS sequence"/>
</dbReference>
<feature type="domain" description="RING-type" evidence="8">
    <location>
        <begin position="253"/>
        <end position="295"/>
    </location>
</feature>
<accession>A0A067M2J8</accession>
<evidence type="ECO:0000259" key="8">
    <source>
        <dbReference type="PROSITE" id="PS50089"/>
    </source>
</evidence>
<dbReference type="InterPro" id="IPR031790">
    <property type="entry name" value="Znf-NOSIP"/>
</dbReference>
<dbReference type="InterPro" id="IPR016818">
    <property type="entry name" value="NOSIP"/>
</dbReference>
<evidence type="ECO:0000313" key="10">
    <source>
        <dbReference type="Proteomes" id="UP000027195"/>
    </source>
</evidence>
<evidence type="ECO:0000256" key="6">
    <source>
        <dbReference type="SAM" id="Coils"/>
    </source>
</evidence>
<evidence type="ECO:0000313" key="9">
    <source>
        <dbReference type="EMBL" id="KDQ09784.1"/>
    </source>
</evidence>
<dbReference type="SUPFAM" id="SSF57850">
    <property type="entry name" value="RING/U-box"/>
    <property type="match status" value="2"/>
</dbReference>
<evidence type="ECO:0000256" key="3">
    <source>
        <dbReference type="ARBA" id="ARBA00023242"/>
    </source>
</evidence>
<organism evidence="9 10">
    <name type="scientific">Botryobasidium botryosum (strain FD-172 SS1)</name>
    <dbReference type="NCBI Taxonomy" id="930990"/>
    <lineage>
        <taxon>Eukaryota</taxon>
        <taxon>Fungi</taxon>
        <taxon>Dikarya</taxon>
        <taxon>Basidiomycota</taxon>
        <taxon>Agaricomycotina</taxon>
        <taxon>Agaricomycetes</taxon>
        <taxon>Cantharellales</taxon>
        <taxon>Botryobasidiaceae</taxon>
        <taxon>Botryobasidium</taxon>
    </lineage>
</organism>
<evidence type="ECO:0000256" key="5">
    <source>
        <dbReference type="PROSITE-ProRule" id="PRU00175"/>
    </source>
</evidence>
<dbReference type="PIRSF" id="PIRSF023577">
    <property type="entry name" value="ENOS_interacting"/>
    <property type="match status" value="1"/>
</dbReference>
<reference evidence="10" key="1">
    <citation type="journal article" date="2014" name="Proc. Natl. Acad. Sci. U.S.A.">
        <title>Extensive sampling of basidiomycete genomes demonstrates inadequacy of the white-rot/brown-rot paradigm for wood decay fungi.</title>
        <authorList>
            <person name="Riley R."/>
            <person name="Salamov A.A."/>
            <person name="Brown D.W."/>
            <person name="Nagy L.G."/>
            <person name="Floudas D."/>
            <person name="Held B.W."/>
            <person name="Levasseur A."/>
            <person name="Lombard V."/>
            <person name="Morin E."/>
            <person name="Otillar R."/>
            <person name="Lindquist E.A."/>
            <person name="Sun H."/>
            <person name="LaButti K.M."/>
            <person name="Schmutz J."/>
            <person name="Jabbour D."/>
            <person name="Luo H."/>
            <person name="Baker S.E."/>
            <person name="Pisabarro A.G."/>
            <person name="Walton J.D."/>
            <person name="Blanchette R.A."/>
            <person name="Henrissat B."/>
            <person name="Martin F."/>
            <person name="Cullen D."/>
            <person name="Hibbett D.S."/>
            <person name="Grigoriev I.V."/>
        </authorList>
    </citation>
    <scope>NUCLEOTIDE SEQUENCE [LARGE SCALE GENOMIC DNA]</scope>
    <source>
        <strain evidence="10">FD-172 SS1</strain>
    </source>
</reference>
<name>A0A067M2J8_BOTB1</name>
<feature type="compositionally biased region" description="Low complexity" evidence="7">
    <location>
        <begin position="227"/>
        <end position="243"/>
    </location>
</feature>
<dbReference type="GO" id="GO:0061630">
    <property type="term" value="F:ubiquitin protein ligase activity"/>
    <property type="evidence" value="ECO:0007669"/>
    <property type="project" value="InterPro"/>
</dbReference>
<evidence type="ECO:0000256" key="2">
    <source>
        <dbReference type="ARBA" id="ARBA00008126"/>
    </source>
</evidence>
<proteinExistence type="inferred from homology"/>
<keyword evidence="10" id="KW-1185">Reference proteome</keyword>
<evidence type="ECO:0000256" key="7">
    <source>
        <dbReference type="SAM" id="MobiDB-lite"/>
    </source>
</evidence>
<dbReference type="OrthoDB" id="116827at2759"/>
<dbReference type="Pfam" id="PF15906">
    <property type="entry name" value="zf-NOSIP"/>
    <property type="match status" value="1"/>
</dbReference>
<dbReference type="Gene3D" id="3.30.40.10">
    <property type="entry name" value="Zinc/RING finger domain, C3HC4 (zinc finger)"/>
    <property type="match status" value="2"/>
</dbReference>
<dbReference type="PANTHER" id="PTHR13063">
    <property type="entry name" value="ENOS INTERACTING PROTEIN"/>
    <property type="match status" value="1"/>
</dbReference>
<dbReference type="PROSITE" id="PS50089">
    <property type="entry name" value="ZF_RING_2"/>
    <property type="match status" value="1"/>
</dbReference>
<dbReference type="InterPro" id="IPR001841">
    <property type="entry name" value="Znf_RING"/>
</dbReference>
<comment type="similarity">
    <text evidence="2 4">Belongs to the NOSIP family.</text>
</comment>
<comment type="subcellular location">
    <subcellularLocation>
        <location evidence="1 4">Nucleus</location>
    </subcellularLocation>
</comment>
<feature type="coiled-coil region" evidence="6">
    <location>
        <begin position="70"/>
        <end position="104"/>
    </location>
</feature>
<dbReference type="HOGENOM" id="CLU_053742_1_0_1"/>